<evidence type="ECO:0000256" key="3">
    <source>
        <dbReference type="ARBA" id="ARBA00022491"/>
    </source>
</evidence>
<name>A0A8J9ZJ93_BRALA</name>
<evidence type="ECO:0000256" key="1">
    <source>
        <dbReference type="ARBA" id="ARBA00004123"/>
    </source>
</evidence>
<evidence type="ECO:0000313" key="11">
    <source>
        <dbReference type="Proteomes" id="UP000838412"/>
    </source>
</evidence>
<dbReference type="Gene3D" id="3.10.390.10">
    <property type="entry name" value="SAND domain-like"/>
    <property type="match status" value="1"/>
</dbReference>
<feature type="compositionally biased region" description="Low complexity" evidence="8">
    <location>
        <begin position="1"/>
        <end position="12"/>
    </location>
</feature>
<feature type="region of interest" description="Disordered" evidence="8">
    <location>
        <begin position="1"/>
        <end position="50"/>
    </location>
</feature>
<sequence>METEQRSPQGRDPSPRPSSSDPPPDPPGATIGPNAIVPADKSDERKDETDAVPVQVAQRNNNQVRSVMLYGVPIVALVIDGKERLCLAQISNTLLKVMGYSYNEIHNRRVALGITCVQCTPVQLEILRRAGAMPISSRRCGMITKREADRLCKSFLGDISPPKLPENFAFDVYHECSWGCRGSFYPARYNSSRAKCVKCGYCNVFFSPNKFIFHSHRMTESKYQHPDAANFNSWRRHMKLAAEKPSEDLVFAWEDVKAMFNGGNRKRVSSSHSPHNVEAAKKRRLEQESHLGELPHPHPSPAVPSFPVVPVPNRSYSLQLQSLPSNMNIPHTVGTHPSLTPGVPTVSRLSAANVKSAWGPKTDGFEPWNLPWFNGMIPPPLLAAKSSFIDPPLAATDLLKNLRRPDADSSKCLVKEGPDLHAKRDDAASQPRMTLGENGRKLMSLMEQDQEHTSAFRPVIKHSCENCKAGQPSACDCVPSGSSTTAHNLHEYPSAQTAIENNNGSGYDVDSDARSYLSDINVTDDCMSDDASDKDPPSRRETVPDGTPPSPPSGDIDNGVGTTEETDPSVMEPVVIEPEQTEDAASSHSDKNEFNSHSAGTNSSVSSDGGTEDQPETTQGPSLTPPLTTPPPPRSTETKDTRGASPTGVQNKQLEASSLPYSVGQLLCTSPKSKDSGRRDSLPDGAGVTLDRNSTVSASPSDESDNHEFEDIRRQLATMTKEELERELSRQREARQRIEKEYRILQDTFQEQVKRELTYRQEMVEQIRLIRDTLCQELDQERRARLAVQQKLKEAHDALHHFSCKMLASQHCNECSDK</sequence>
<feature type="compositionally biased region" description="Basic and acidic residues" evidence="8">
    <location>
        <begin position="672"/>
        <end position="682"/>
    </location>
</feature>
<feature type="compositionally biased region" description="Polar residues" evidence="8">
    <location>
        <begin position="647"/>
        <end position="660"/>
    </location>
</feature>
<feature type="region of interest" description="Disordered" evidence="8">
    <location>
        <begin position="263"/>
        <end position="283"/>
    </location>
</feature>
<dbReference type="GO" id="GO:0000978">
    <property type="term" value="F:RNA polymerase II cis-regulatory region sequence-specific DNA binding"/>
    <property type="evidence" value="ECO:0007669"/>
    <property type="project" value="TreeGrafter"/>
</dbReference>
<dbReference type="GO" id="GO:0005634">
    <property type="term" value="C:nucleus"/>
    <property type="evidence" value="ECO:0007669"/>
    <property type="project" value="UniProtKB-SubCell"/>
</dbReference>
<dbReference type="InterPro" id="IPR009061">
    <property type="entry name" value="DNA-bd_dom_put_sf"/>
</dbReference>
<comment type="similarity">
    <text evidence="2">Belongs to the SKI family.</text>
</comment>
<dbReference type="GO" id="GO:0046332">
    <property type="term" value="F:SMAD binding"/>
    <property type="evidence" value="ECO:0007669"/>
    <property type="project" value="InterPro"/>
</dbReference>
<dbReference type="SUPFAM" id="SSF46955">
    <property type="entry name" value="Putative DNA-binding domain"/>
    <property type="match status" value="1"/>
</dbReference>
<proteinExistence type="inferred from homology"/>
<dbReference type="GO" id="GO:0005667">
    <property type="term" value="C:transcription regulator complex"/>
    <property type="evidence" value="ECO:0007669"/>
    <property type="project" value="TreeGrafter"/>
</dbReference>
<keyword evidence="3" id="KW-0678">Repressor</keyword>
<comment type="subcellular location">
    <subcellularLocation>
        <location evidence="1">Nucleus</location>
    </subcellularLocation>
</comment>
<evidence type="ECO:0000259" key="9">
    <source>
        <dbReference type="SMART" id="SM01046"/>
    </source>
</evidence>
<keyword evidence="5" id="KW-0804">Transcription</keyword>
<feature type="compositionally biased region" description="Basic and acidic residues" evidence="8">
    <location>
        <begin position="40"/>
        <end position="49"/>
    </location>
</feature>
<feature type="compositionally biased region" description="Polar residues" evidence="8">
    <location>
        <begin position="595"/>
        <end position="609"/>
    </location>
</feature>
<protein>
    <submittedName>
        <fullName evidence="10">SKOR2 protein</fullName>
    </submittedName>
</protein>
<evidence type="ECO:0000256" key="7">
    <source>
        <dbReference type="SAM" id="Coils"/>
    </source>
</evidence>
<evidence type="ECO:0000256" key="4">
    <source>
        <dbReference type="ARBA" id="ARBA00023015"/>
    </source>
</evidence>
<evidence type="ECO:0000256" key="6">
    <source>
        <dbReference type="ARBA" id="ARBA00023242"/>
    </source>
</evidence>
<dbReference type="GO" id="GO:0030514">
    <property type="term" value="P:negative regulation of BMP signaling pathway"/>
    <property type="evidence" value="ECO:0007669"/>
    <property type="project" value="TreeGrafter"/>
</dbReference>
<dbReference type="SUPFAM" id="SSF63763">
    <property type="entry name" value="SAND domain-like"/>
    <property type="match status" value="1"/>
</dbReference>
<keyword evidence="6" id="KW-0539">Nucleus</keyword>
<organism evidence="10 11">
    <name type="scientific">Branchiostoma lanceolatum</name>
    <name type="common">Common lancelet</name>
    <name type="synonym">Amphioxus lanceolatum</name>
    <dbReference type="NCBI Taxonomy" id="7740"/>
    <lineage>
        <taxon>Eukaryota</taxon>
        <taxon>Metazoa</taxon>
        <taxon>Chordata</taxon>
        <taxon>Cephalochordata</taxon>
        <taxon>Leptocardii</taxon>
        <taxon>Amphioxiformes</taxon>
        <taxon>Branchiostomatidae</taxon>
        <taxon>Branchiostoma</taxon>
    </lineage>
</organism>
<dbReference type="GO" id="GO:0005737">
    <property type="term" value="C:cytoplasm"/>
    <property type="evidence" value="ECO:0007669"/>
    <property type="project" value="TreeGrafter"/>
</dbReference>
<dbReference type="CDD" id="cd21080">
    <property type="entry name" value="DHD_Skor"/>
    <property type="match status" value="1"/>
</dbReference>
<evidence type="ECO:0000256" key="8">
    <source>
        <dbReference type="SAM" id="MobiDB-lite"/>
    </source>
</evidence>
<feature type="domain" description="c-SKI SMAD4-binding" evidence="9">
    <location>
        <begin position="169"/>
        <end position="261"/>
    </location>
</feature>
<evidence type="ECO:0000256" key="5">
    <source>
        <dbReference type="ARBA" id="ARBA00023163"/>
    </source>
</evidence>
<feature type="region of interest" description="Disordered" evidence="8">
    <location>
        <begin position="521"/>
        <end position="708"/>
    </location>
</feature>
<evidence type="ECO:0000256" key="2">
    <source>
        <dbReference type="ARBA" id="ARBA00009513"/>
    </source>
</evidence>
<dbReference type="PANTHER" id="PTHR10005:SF26">
    <property type="entry name" value="CORL"/>
    <property type="match status" value="1"/>
</dbReference>
<dbReference type="InterPro" id="IPR003380">
    <property type="entry name" value="SKI/SNO/DAC"/>
</dbReference>
<dbReference type="FunFam" id="3.10.260.20:FF:000003">
    <property type="entry name" value="SKI family transcriptional corepressor 1 homolog-B-like"/>
    <property type="match status" value="1"/>
</dbReference>
<gene>
    <name evidence="10" type="primary">SKOR2</name>
    <name evidence="10" type="ORF">BLAG_LOCUS13957</name>
</gene>
<feature type="compositionally biased region" description="Basic and acidic residues" evidence="8">
    <location>
        <begin position="531"/>
        <end position="543"/>
    </location>
</feature>
<dbReference type="OrthoDB" id="3938623at2759"/>
<dbReference type="Gene3D" id="3.10.260.20">
    <property type="entry name" value="Ski"/>
    <property type="match status" value="1"/>
</dbReference>
<dbReference type="GO" id="GO:0000122">
    <property type="term" value="P:negative regulation of transcription by RNA polymerase II"/>
    <property type="evidence" value="ECO:0007669"/>
    <property type="project" value="TreeGrafter"/>
</dbReference>
<evidence type="ECO:0000313" key="10">
    <source>
        <dbReference type="EMBL" id="CAH1254614.1"/>
    </source>
</evidence>
<dbReference type="FunFam" id="3.10.390.10:FF:000001">
    <property type="entry name" value="SKI family transcriptional corepressor 1"/>
    <property type="match status" value="1"/>
</dbReference>
<dbReference type="InterPro" id="IPR010919">
    <property type="entry name" value="SAND-like_dom_sf"/>
</dbReference>
<dbReference type="EMBL" id="OV696687">
    <property type="protein sequence ID" value="CAH1254614.1"/>
    <property type="molecule type" value="Genomic_DNA"/>
</dbReference>
<dbReference type="Pfam" id="PF02437">
    <property type="entry name" value="Ski_Sno_DHD"/>
    <property type="match status" value="1"/>
</dbReference>
<dbReference type="SMART" id="SM01046">
    <property type="entry name" value="c-SKI_SMAD_bind"/>
    <property type="match status" value="1"/>
</dbReference>
<dbReference type="InterPro" id="IPR037000">
    <property type="entry name" value="Ski_DNA-bd_sf"/>
</dbReference>
<keyword evidence="7" id="KW-0175">Coiled coil</keyword>
<keyword evidence="11" id="KW-1185">Reference proteome</keyword>
<dbReference type="InterPro" id="IPR014890">
    <property type="entry name" value="c-SKI_SMAD4-bd_dom"/>
</dbReference>
<dbReference type="PANTHER" id="PTHR10005">
    <property type="entry name" value="SKI ONCOGENE-RELATED"/>
    <property type="match status" value="1"/>
</dbReference>
<dbReference type="AlphaFoldDB" id="A0A8J9ZJ93"/>
<dbReference type="InterPro" id="IPR023216">
    <property type="entry name" value="Tscrpt_reg_SKI_SnoN"/>
</dbReference>
<feature type="compositionally biased region" description="Polar residues" evidence="8">
    <location>
        <begin position="691"/>
        <end position="701"/>
    </location>
</feature>
<accession>A0A8J9ZJ93</accession>
<feature type="coiled-coil region" evidence="7">
    <location>
        <begin position="714"/>
        <end position="748"/>
    </location>
</feature>
<dbReference type="GO" id="GO:0000981">
    <property type="term" value="F:DNA-binding transcription factor activity, RNA polymerase II-specific"/>
    <property type="evidence" value="ECO:0007669"/>
    <property type="project" value="TreeGrafter"/>
</dbReference>
<dbReference type="Proteomes" id="UP000838412">
    <property type="component" value="Chromosome 2"/>
</dbReference>
<feature type="compositionally biased region" description="Pro residues" evidence="8">
    <location>
        <begin position="623"/>
        <end position="634"/>
    </location>
</feature>
<keyword evidence="4" id="KW-0805">Transcription regulation</keyword>
<reference evidence="10" key="1">
    <citation type="submission" date="2022-01" db="EMBL/GenBank/DDBJ databases">
        <authorList>
            <person name="Braso-Vives M."/>
        </authorList>
    </citation>
    <scope>NUCLEOTIDE SEQUENCE</scope>
</reference>
<dbReference type="Pfam" id="PF08782">
    <property type="entry name" value="c-SKI_SMAD_bind"/>
    <property type="match status" value="1"/>
</dbReference>